<dbReference type="InterPro" id="IPR033485">
    <property type="entry name" value="EMSY-LIKE_plant"/>
</dbReference>
<dbReference type="SMART" id="SM01191">
    <property type="entry name" value="ENT"/>
    <property type="match status" value="2"/>
</dbReference>
<proteinExistence type="predicted"/>
<comment type="subcellular location">
    <subcellularLocation>
        <location evidence="1">Nucleus</location>
    </subcellularLocation>
</comment>
<dbReference type="GO" id="GO:0050832">
    <property type="term" value="P:defense response to fungus"/>
    <property type="evidence" value="ECO:0007669"/>
    <property type="project" value="InterPro"/>
</dbReference>
<keyword evidence="2" id="KW-0539">Nucleus</keyword>
<dbReference type="GO" id="GO:0005634">
    <property type="term" value="C:nucleus"/>
    <property type="evidence" value="ECO:0007669"/>
    <property type="project" value="UniProtKB-SubCell"/>
</dbReference>
<dbReference type="PROSITE" id="PS51138">
    <property type="entry name" value="ENT"/>
    <property type="match status" value="1"/>
</dbReference>
<evidence type="ECO:0000256" key="1">
    <source>
        <dbReference type="ARBA" id="ARBA00004123"/>
    </source>
</evidence>
<feature type="domain" description="ENT" evidence="3">
    <location>
        <begin position="105"/>
        <end position="193"/>
    </location>
</feature>
<accession>A0A0A9DD76</accession>
<dbReference type="FunFam" id="1.10.1240.40:FF:000005">
    <property type="entry name" value="ENT domain containing protein, expressed"/>
    <property type="match status" value="1"/>
</dbReference>
<dbReference type="InterPro" id="IPR005491">
    <property type="entry name" value="ENT_dom"/>
</dbReference>
<reference evidence="4" key="1">
    <citation type="submission" date="2014-09" db="EMBL/GenBank/DDBJ databases">
        <authorList>
            <person name="Magalhaes I.L.F."/>
            <person name="Oliveira U."/>
            <person name="Santos F.R."/>
            <person name="Vidigal T.H.D.A."/>
            <person name="Brescovit A.D."/>
            <person name="Santos A.J."/>
        </authorList>
    </citation>
    <scope>NUCLEOTIDE SEQUENCE</scope>
    <source>
        <tissue evidence="4">Shoot tissue taken approximately 20 cm above the soil surface</tissue>
    </source>
</reference>
<dbReference type="EMBL" id="GBRH01216193">
    <property type="protein sequence ID" value="JAD81702.1"/>
    <property type="molecule type" value="Transcribed_RNA"/>
</dbReference>
<dbReference type="PANTHER" id="PTHR33432:SF22">
    <property type="entry name" value="OS10G0436850 PROTEIN"/>
    <property type="match status" value="1"/>
</dbReference>
<dbReference type="AlphaFoldDB" id="A0A0A9DD76"/>
<protein>
    <recommendedName>
        <fullName evidence="3">ENT domain-containing protein</fullName>
    </recommendedName>
</protein>
<organism evidence="4">
    <name type="scientific">Arundo donax</name>
    <name type="common">Giant reed</name>
    <name type="synonym">Donax arundinaceus</name>
    <dbReference type="NCBI Taxonomy" id="35708"/>
    <lineage>
        <taxon>Eukaryota</taxon>
        <taxon>Viridiplantae</taxon>
        <taxon>Streptophyta</taxon>
        <taxon>Embryophyta</taxon>
        <taxon>Tracheophyta</taxon>
        <taxon>Spermatophyta</taxon>
        <taxon>Magnoliopsida</taxon>
        <taxon>Liliopsida</taxon>
        <taxon>Poales</taxon>
        <taxon>Poaceae</taxon>
        <taxon>PACMAD clade</taxon>
        <taxon>Arundinoideae</taxon>
        <taxon>Arundineae</taxon>
        <taxon>Arundo</taxon>
    </lineage>
</organism>
<dbReference type="SUPFAM" id="SSF158639">
    <property type="entry name" value="ENT-like"/>
    <property type="match status" value="2"/>
</dbReference>
<evidence type="ECO:0000313" key="4">
    <source>
        <dbReference type="EMBL" id="JAD81702.1"/>
    </source>
</evidence>
<evidence type="ECO:0000256" key="2">
    <source>
        <dbReference type="ARBA" id="ARBA00023242"/>
    </source>
</evidence>
<name>A0A0A9DD76_ARUDO</name>
<dbReference type="InterPro" id="IPR036142">
    <property type="entry name" value="ENT_dom-like_sf"/>
</dbReference>
<dbReference type="PANTHER" id="PTHR33432">
    <property type="entry name" value="PROTEIN EMSY-LIKE 4"/>
    <property type="match status" value="1"/>
</dbReference>
<dbReference type="Gene3D" id="1.10.1240.40">
    <property type="entry name" value="ENT domain"/>
    <property type="match status" value="1"/>
</dbReference>
<reference evidence="4" key="2">
    <citation type="journal article" date="2015" name="Data Brief">
        <title>Shoot transcriptome of the giant reed, Arundo donax.</title>
        <authorList>
            <person name="Barrero R.A."/>
            <person name="Guerrero F.D."/>
            <person name="Moolhuijzen P."/>
            <person name="Goolsby J.A."/>
            <person name="Tidwell J."/>
            <person name="Bellgard S.E."/>
            <person name="Bellgard M.I."/>
        </authorList>
    </citation>
    <scope>NUCLEOTIDE SEQUENCE</scope>
    <source>
        <tissue evidence="4">Shoot tissue taken approximately 20 cm above the soil surface</tissue>
    </source>
</reference>
<sequence length="232" mass="25372">MCNTRRRRHCISDSLLEAIGICCCVESVLCSVGPSLSGAKEECLAAPGNEFKILETEHREHLVKARSNKQIKSLSAGLSKGNTCKSEVMKDTPGVACVLPDAGDTVFQIHCLERSAYASVLRSFCVVTNHLSWLQVKLLTKLRNELRISHVEHKEVLVKVGSNEHIKSLRNFSLANFSVLKKMNPAFDAHAVVHDKVGSTGSTSSTSCLSLAQQSPISERLIVFPSHKSSVF</sequence>
<evidence type="ECO:0000259" key="3">
    <source>
        <dbReference type="PROSITE" id="PS51138"/>
    </source>
</evidence>
<dbReference type="Pfam" id="PF03735">
    <property type="entry name" value="ENT"/>
    <property type="match status" value="1"/>
</dbReference>